<feature type="region of interest" description="Disordered" evidence="2">
    <location>
        <begin position="1"/>
        <end position="37"/>
    </location>
</feature>
<reference evidence="5 6" key="1">
    <citation type="submission" date="2019-09" db="EMBL/GenBank/DDBJ databases">
        <title>Draft genome sequence of the Ebosin-producing strain Streptomyces sp. 139.</title>
        <authorList>
            <person name="Ai L."/>
            <person name="Geng M."/>
            <person name="Ma M."/>
            <person name="Bai L."/>
        </authorList>
    </citation>
    <scope>NUCLEOTIDE SEQUENCE [LARGE SCALE GENOMIC DNA]</scope>
    <source>
        <strain evidence="5 6">139</strain>
    </source>
</reference>
<evidence type="ECO:0000256" key="1">
    <source>
        <dbReference type="ARBA" id="ARBA00022729"/>
    </source>
</evidence>
<evidence type="ECO:0000256" key="2">
    <source>
        <dbReference type="SAM" id="MobiDB-lite"/>
    </source>
</evidence>
<organism evidence="5 6">
    <name type="scientific">Streptomyces tendae</name>
    <dbReference type="NCBI Taxonomy" id="1932"/>
    <lineage>
        <taxon>Bacteria</taxon>
        <taxon>Bacillati</taxon>
        <taxon>Actinomycetota</taxon>
        <taxon>Actinomycetes</taxon>
        <taxon>Kitasatosporales</taxon>
        <taxon>Streptomycetaceae</taxon>
        <taxon>Streptomyces</taxon>
    </lineage>
</organism>
<keyword evidence="3" id="KW-0472">Membrane</keyword>
<dbReference type="InterPro" id="IPR029051">
    <property type="entry name" value="DUF4352"/>
</dbReference>
<keyword evidence="1" id="KW-0732">Signal</keyword>
<evidence type="ECO:0000259" key="4">
    <source>
        <dbReference type="Pfam" id="PF11611"/>
    </source>
</evidence>
<dbReference type="InterPro" id="IPR029050">
    <property type="entry name" value="Immunoprotect_excell_Ig-like"/>
</dbReference>
<sequence length="211" mass="21863">MTQPNDPNQQQPQPPYVNRQPYPQQPAYGVPGVQPPPRKKGRFVRFAGFGCVGVLGLVVVIAAVSASGDSDDGGDRAAAPSGSVSAPAGADGKASTKEGSARSGPVRITAERTEFSRTVLADGSGYTSVLITVVNNGDDEVSVNPLYFTITDTRGTKHTAELGVDEKQIDAVELAPGENISGTVTGKGGFTPKYVTYTDGLLGDPVRVDVS</sequence>
<evidence type="ECO:0000313" key="6">
    <source>
        <dbReference type="Proteomes" id="UP000324308"/>
    </source>
</evidence>
<name>A0ABX5ZYD6_STRTE</name>
<keyword evidence="6" id="KW-1185">Reference proteome</keyword>
<evidence type="ECO:0000313" key="5">
    <source>
        <dbReference type="EMBL" id="QER89428.1"/>
    </source>
</evidence>
<dbReference type="Pfam" id="PF11611">
    <property type="entry name" value="DUF4352"/>
    <property type="match status" value="1"/>
</dbReference>
<feature type="region of interest" description="Disordered" evidence="2">
    <location>
        <begin position="68"/>
        <end position="105"/>
    </location>
</feature>
<dbReference type="RefSeq" id="WP_150156857.1">
    <property type="nucleotide sequence ID" value="NZ_CP043959.1"/>
</dbReference>
<feature type="transmembrane region" description="Helical" evidence="3">
    <location>
        <begin position="46"/>
        <end position="66"/>
    </location>
</feature>
<proteinExistence type="predicted"/>
<dbReference type="Proteomes" id="UP000324308">
    <property type="component" value="Chromosome"/>
</dbReference>
<evidence type="ECO:0000256" key="3">
    <source>
        <dbReference type="SAM" id="Phobius"/>
    </source>
</evidence>
<dbReference type="EMBL" id="CP043959">
    <property type="protein sequence ID" value="QER89428.1"/>
    <property type="molecule type" value="Genomic_DNA"/>
</dbReference>
<gene>
    <name evidence="5" type="ORF">F3L20_29360</name>
</gene>
<accession>A0ABX5ZYD6</accession>
<protein>
    <submittedName>
        <fullName evidence="5">DUF4352 domain-containing protein</fullName>
    </submittedName>
</protein>
<feature type="compositionally biased region" description="Low complexity" evidence="2">
    <location>
        <begin position="76"/>
        <end position="90"/>
    </location>
</feature>
<keyword evidence="3" id="KW-1133">Transmembrane helix</keyword>
<dbReference type="Gene3D" id="2.60.40.1240">
    <property type="match status" value="1"/>
</dbReference>
<feature type="domain" description="DUF4352" evidence="4">
    <location>
        <begin position="121"/>
        <end position="184"/>
    </location>
</feature>
<keyword evidence="3" id="KW-0812">Transmembrane</keyword>
<feature type="compositionally biased region" description="Low complexity" evidence="2">
    <location>
        <begin position="1"/>
        <end position="26"/>
    </location>
</feature>